<comment type="caution">
    <text evidence="2">The sequence shown here is derived from an EMBL/GenBank/DDBJ whole genome shotgun (WGS) entry which is preliminary data.</text>
</comment>
<name>A0A1Y1Q6P3_9GAMM</name>
<reference evidence="2 3" key="1">
    <citation type="submission" date="2017-01" db="EMBL/GenBank/DDBJ databases">
        <title>Novel large sulfur bacteria in the metagenomes of groundwater-fed chemosynthetic microbial mats in the Lake Huron basin.</title>
        <authorList>
            <person name="Sharrar A.M."/>
            <person name="Flood B.E."/>
            <person name="Bailey J.V."/>
            <person name="Jones D.S."/>
            <person name="Biddanda B."/>
            <person name="Ruberg S.A."/>
            <person name="Marcus D.N."/>
            <person name="Dick G.J."/>
        </authorList>
    </citation>
    <scope>NUCLEOTIDE SEQUENCE [LARGE SCALE GENOMIC DNA]</scope>
    <source>
        <strain evidence="2">A8</strain>
    </source>
</reference>
<organism evidence="2 3">
    <name type="scientific">Thiothrix lacustris</name>
    <dbReference type="NCBI Taxonomy" id="525917"/>
    <lineage>
        <taxon>Bacteria</taxon>
        <taxon>Pseudomonadati</taxon>
        <taxon>Pseudomonadota</taxon>
        <taxon>Gammaproteobacteria</taxon>
        <taxon>Thiotrichales</taxon>
        <taxon>Thiotrichaceae</taxon>
        <taxon>Thiothrix</taxon>
    </lineage>
</organism>
<accession>A0A1Y1Q6P3</accession>
<sequence length="84" mass="9029">MNTLRNIAMFFVMLLVFALPTDGAVEIAGMSLVKIAGLMAFGLTAVLMMMGNSVHAVSSFHTGVLLYVAWVVFVVYMVGNARTV</sequence>
<dbReference type="AlphaFoldDB" id="A0A1Y1Q6P3"/>
<keyword evidence="1" id="KW-1133">Transmembrane helix</keyword>
<protein>
    <submittedName>
        <fullName evidence="2">Uncharacterized protein</fullName>
    </submittedName>
</protein>
<keyword evidence="1" id="KW-0812">Transmembrane</keyword>
<evidence type="ECO:0000313" key="3">
    <source>
        <dbReference type="Proteomes" id="UP000192491"/>
    </source>
</evidence>
<dbReference type="EMBL" id="MTEJ01000802">
    <property type="protein sequence ID" value="OQW97519.1"/>
    <property type="molecule type" value="Genomic_DNA"/>
</dbReference>
<keyword evidence="1" id="KW-0472">Membrane</keyword>
<evidence type="ECO:0000313" key="2">
    <source>
        <dbReference type="EMBL" id="OQW97519.1"/>
    </source>
</evidence>
<feature type="transmembrane region" description="Helical" evidence="1">
    <location>
        <begin position="62"/>
        <end position="79"/>
    </location>
</feature>
<evidence type="ECO:0000256" key="1">
    <source>
        <dbReference type="SAM" id="Phobius"/>
    </source>
</evidence>
<proteinExistence type="predicted"/>
<dbReference type="Proteomes" id="UP000192491">
    <property type="component" value="Unassembled WGS sequence"/>
</dbReference>
<gene>
    <name evidence="2" type="ORF">BWK73_54245</name>
</gene>